<evidence type="ECO:0000256" key="8">
    <source>
        <dbReference type="ARBA" id="ARBA00023315"/>
    </source>
</evidence>
<evidence type="ECO:0000256" key="1">
    <source>
        <dbReference type="ARBA" id="ARBA00022475"/>
    </source>
</evidence>
<dbReference type="GO" id="GO:0036104">
    <property type="term" value="P:Kdo2-lipid A biosynthetic process"/>
    <property type="evidence" value="ECO:0007669"/>
    <property type="project" value="UniProtKB-UniRule"/>
</dbReference>
<comment type="similarity">
    <text evidence="9">Belongs to the LpxL/LpxM/LpxP family.</text>
</comment>
<dbReference type="PANTHER" id="PTHR30606:SF9">
    <property type="entry name" value="LIPID A BIOSYNTHESIS LAUROYLTRANSFERASE"/>
    <property type="match status" value="1"/>
</dbReference>
<sequence>MTTTDKHFFSPRYWPTWAGLGILYLISLLPYAMQIKLGTSTGNLMYRLFKKRRHITEVNIRLCFPEITPAEQQRLVRNIFQNNAIGMFETSMSWWQSDQFLSMPVTLKGKQYLDEALSHNKGVILLGAHFSTLDMGGRLLARFYAVNAMYRKHNNPLMDFVIKREREKHLAHTIERKNLRGVLKALRNNEIVWYAPDQDFGLKHSVYAPFFKVPAATITATSRLVKLNNSPILMFTHHRCHDNSGYELELFPIIEGFPCGDDTQDATRINQELEKGILKDPGQYMWVHRRFKTHPEGKNYVYRHLPLGHK</sequence>
<accession>A0A1I2M5D4</accession>
<feature type="short sequence motif" description="HXXXXD motif" evidence="9">
    <location>
        <begin position="129"/>
        <end position="134"/>
    </location>
</feature>
<evidence type="ECO:0000313" key="10">
    <source>
        <dbReference type="EMBL" id="SFF84626.1"/>
    </source>
</evidence>
<comment type="function">
    <text evidence="9">Catalyzes the transfer of an acyl chain from an acyl-[acyl-carrier-protein] (ACP) to a Kdo(2)-lipid IV(A) to form a Kdo(2)-(acyl)-lipid IV(A).</text>
</comment>
<reference evidence="11" key="1">
    <citation type="submission" date="2016-10" db="EMBL/GenBank/DDBJ databases">
        <authorList>
            <person name="Varghese N."/>
            <person name="Submissions S."/>
        </authorList>
    </citation>
    <scope>NUCLEOTIDE SEQUENCE [LARGE SCALE GENOMIC DNA]</scope>
    <source>
        <strain evidence="11">CGMCC 1.10971</strain>
    </source>
</reference>
<dbReference type="Proteomes" id="UP000198623">
    <property type="component" value="Unassembled WGS sequence"/>
</dbReference>
<dbReference type="PANTHER" id="PTHR30606">
    <property type="entry name" value="LIPID A BIOSYNTHESIS LAUROYL ACYLTRANSFERASE"/>
    <property type="match status" value="1"/>
</dbReference>
<keyword evidence="5 9" id="KW-0448">Lipopolysaccharide biosynthesis</keyword>
<keyword evidence="7 9" id="KW-0472">Membrane</keyword>
<comment type="pathway">
    <text evidence="9">Bacterial outer membrane biogenesis; lipopolysaccharide biosynthesis.</text>
</comment>
<dbReference type="EMBL" id="FOOU01000001">
    <property type="protein sequence ID" value="SFF84626.1"/>
    <property type="molecule type" value="Genomic_DNA"/>
</dbReference>
<dbReference type="UniPathway" id="UPA00030"/>
<keyword evidence="4 9" id="KW-0812">Transmembrane</keyword>
<name>A0A1I2M5D4_9GAMM</name>
<proteinExistence type="inferred from homology"/>
<evidence type="ECO:0000313" key="11">
    <source>
        <dbReference type="Proteomes" id="UP000198623"/>
    </source>
</evidence>
<keyword evidence="8 9" id="KW-0012">Acyltransferase</keyword>
<dbReference type="HAMAP" id="MF_01942">
    <property type="entry name" value="Lipid_A_LpxL_LpxP"/>
    <property type="match status" value="1"/>
</dbReference>
<dbReference type="EC" id="2.3.1.241" evidence="9"/>
<evidence type="ECO:0000256" key="2">
    <source>
        <dbReference type="ARBA" id="ARBA00022519"/>
    </source>
</evidence>
<keyword evidence="1 9" id="KW-1003">Cell membrane</keyword>
<dbReference type="OrthoDB" id="9803456at2"/>
<dbReference type="STRING" id="1045558.SAMN05216175_101336"/>
<comment type="catalytic activity">
    <reaction evidence="9">
        <text>an alpha-Kdo-(2-&gt;4)-alpha-Kdo-(2-&gt;6)-lipid IVA + a fatty acyl-[ACP] = an alpha-Kdo-(2-&gt;4)-alpha-Kdo-(2-&gt;6)-(acyl)-lipid IVA + holo-[ACP]</text>
        <dbReference type="Rhea" id="RHEA:69396"/>
        <dbReference type="Rhea" id="RHEA-COMP:9685"/>
        <dbReference type="Rhea" id="RHEA-COMP:14125"/>
        <dbReference type="ChEBI" id="CHEBI:64479"/>
        <dbReference type="ChEBI" id="CHEBI:138651"/>
        <dbReference type="ChEBI" id="CHEBI:176429"/>
        <dbReference type="ChEBI" id="CHEBI:176430"/>
        <dbReference type="EC" id="2.3.1.241"/>
    </reaction>
</comment>
<organism evidence="10 11">
    <name type="scientific">Neptunomonas qingdaonensis</name>
    <dbReference type="NCBI Taxonomy" id="1045558"/>
    <lineage>
        <taxon>Bacteria</taxon>
        <taxon>Pseudomonadati</taxon>
        <taxon>Pseudomonadota</taxon>
        <taxon>Gammaproteobacteria</taxon>
        <taxon>Oceanospirillales</taxon>
        <taxon>Oceanospirillaceae</taxon>
        <taxon>Neptunomonas</taxon>
    </lineage>
</organism>
<dbReference type="InterPro" id="IPR004960">
    <property type="entry name" value="LipA_acyltrans"/>
</dbReference>
<feature type="transmembrane region" description="Helical" evidence="9">
    <location>
        <begin position="12"/>
        <end position="32"/>
    </location>
</feature>
<dbReference type="GO" id="GO:0009245">
    <property type="term" value="P:lipid A biosynthetic process"/>
    <property type="evidence" value="ECO:0007669"/>
    <property type="project" value="InterPro"/>
</dbReference>
<keyword evidence="6 9" id="KW-1133">Transmembrane helix</keyword>
<dbReference type="NCBIfam" id="TIGR02207">
    <property type="entry name" value="lipid_A_htrB"/>
    <property type="match status" value="1"/>
</dbReference>
<dbReference type="CDD" id="cd07984">
    <property type="entry name" value="LPLAT_LABLAT-like"/>
    <property type="match status" value="1"/>
</dbReference>
<dbReference type="GO" id="GO:0008913">
    <property type="term" value="F:Kdo2-lipid IVA acyltransferase activity"/>
    <property type="evidence" value="ECO:0007669"/>
    <property type="project" value="UniProtKB-EC"/>
</dbReference>
<keyword evidence="11" id="KW-1185">Reference proteome</keyword>
<evidence type="ECO:0000256" key="7">
    <source>
        <dbReference type="ARBA" id="ARBA00023136"/>
    </source>
</evidence>
<keyword evidence="2 9" id="KW-0997">Cell inner membrane</keyword>
<protein>
    <recommendedName>
        <fullName evidence="9">Lipid A biosynthesis acyltransferase</fullName>
        <ecNumber evidence="9">2.3.1.241</ecNumber>
    </recommendedName>
    <alternativeName>
        <fullName evidence="9">Kdo(2)-lipid IV(A) acyltransferase</fullName>
    </alternativeName>
</protein>
<evidence type="ECO:0000256" key="6">
    <source>
        <dbReference type="ARBA" id="ARBA00022989"/>
    </source>
</evidence>
<dbReference type="AlphaFoldDB" id="A0A1I2M5D4"/>
<dbReference type="RefSeq" id="WP_090723518.1">
    <property type="nucleotide sequence ID" value="NZ_FOOU01000001.1"/>
</dbReference>
<dbReference type="Pfam" id="PF03279">
    <property type="entry name" value="Lip_A_acyltrans"/>
    <property type="match status" value="1"/>
</dbReference>
<dbReference type="UniPathway" id="UPA00360">
    <property type="reaction ID" value="UER00485"/>
</dbReference>
<evidence type="ECO:0000256" key="5">
    <source>
        <dbReference type="ARBA" id="ARBA00022985"/>
    </source>
</evidence>
<comment type="subcellular location">
    <subcellularLocation>
        <location evidence="9">Cell inner membrane</location>
        <topology evidence="9">Single-pass membrane protein</topology>
    </subcellularLocation>
</comment>
<keyword evidence="3 9" id="KW-0808">Transferase</keyword>
<comment type="pathway">
    <text evidence="9">Glycolipid biosynthesis; KDO(2)-lipid A biosynthesis; KDO(2)-lipid A from CMP-3-deoxy-D-manno-octulosonate and lipid IV(A): step 3/4.</text>
</comment>
<evidence type="ECO:0000256" key="3">
    <source>
        <dbReference type="ARBA" id="ARBA00022679"/>
    </source>
</evidence>
<dbReference type="GO" id="GO:0009103">
    <property type="term" value="P:lipopolysaccharide biosynthetic process"/>
    <property type="evidence" value="ECO:0007669"/>
    <property type="project" value="UniProtKB-UniRule"/>
</dbReference>
<gene>
    <name evidence="9" type="primary">lpxL</name>
    <name evidence="10" type="ORF">SAMN05216175_101336</name>
</gene>
<dbReference type="InterPro" id="IPR011920">
    <property type="entry name" value="Lipid_A_LpxL_LpxP"/>
</dbReference>
<dbReference type="PIRSF" id="PIRSF026649">
    <property type="entry name" value="MsbB"/>
    <property type="match status" value="1"/>
</dbReference>
<evidence type="ECO:0000256" key="9">
    <source>
        <dbReference type="HAMAP-Rule" id="MF_01942"/>
    </source>
</evidence>
<dbReference type="GO" id="GO:0005886">
    <property type="term" value="C:plasma membrane"/>
    <property type="evidence" value="ECO:0007669"/>
    <property type="project" value="UniProtKB-SubCell"/>
</dbReference>
<evidence type="ECO:0000256" key="4">
    <source>
        <dbReference type="ARBA" id="ARBA00022692"/>
    </source>
</evidence>